<dbReference type="InterPro" id="IPR007362">
    <property type="entry name" value="DUF429"/>
</dbReference>
<gene>
    <name evidence="1" type="ORF">DRJ31_10025</name>
</gene>
<sequence length="184" mass="20623">MFCGIDIGIRKCVAAVINDEVLYLGDYGEIPVKFKAAGIDAPLSFPERGAFRECERLLLKMGIRLFPSGAQFFRRIALRGMEIAEELKKRGVEVFEVYPYATRVLLNIAPGEKKHKKEGLKKIEDELSKFVKVEGLTHDEIDAIIAALTVKLYYEGKAVILKGSDGSILVPKANLQHTLIDWQE</sequence>
<dbReference type="Proteomes" id="UP000278475">
    <property type="component" value="Unassembled WGS sequence"/>
</dbReference>
<dbReference type="AlphaFoldDB" id="A0A497EJX2"/>
<reference evidence="1 2" key="1">
    <citation type="submission" date="2018-06" db="EMBL/GenBank/DDBJ databases">
        <title>Extensive metabolic versatility and redundancy in microbially diverse, dynamic hydrothermal sediments.</title>
        <authorList>
            <person name="Dombrowski N."/>
            <person name="Teske A."/>
            <person name="Baker B.J."/>
        </authorList>
    </citation>
    <scope>NUCLEOTIDE SEQUENCE [LARGE SCALE GENOMIC DNA]</scope>
    <source>
        <strain evidence="1">B66_G16</strain>
    </source>
</reference>
<evidence type="ECO:0000313" key="1">
    <source>
        <dbReference type="EMBL" id="RLE46459.1"/>
    </source>
</evidence>
<organism evidence="1 2">
    <name type="scientific">Thermoproteota archaeon</name>
    <dbReference type="NCBI Taxonomy" id="2056631"/>
    <lineage>
        <taxon>Archaea</taxon>
        <taxon>Thermoproteota</taxon>
    </lineage>
</organism>
<dbReference type="InterPro" id="IPR018036">
    <property type="entry name" value="DUF429_subgr"/>
</dbReference>
<proteinExistence type="predicted"/>
<evidence type="ECO:0000313" key="2">
    <source>
        <dbReference type="Proteomes" id="UP000278475"/>
    </source>
</evidence>
<comment type="caution">
    <text evidence="1">The sequence shown here is derived from an EMBL/GenBank/DDBJ whole genome shotgun (WGS) entry which is preliminary data.</text>
</comment>
<name>A0A497EJX2_9CREN</name>
<dbReference type="Pfam" id="PF04250">
    <property type="entry name" value="DUF429"/>
    <property type="match status" value="1"/>
</dbReference>
<dbReference type="EMBL" id="QMQV01000183">
    <property type="protein sequence ID" value="RLE46459.1"/>
    <property type="molecule type" value="Genomic_DNA"/>
</dbReference>
<protein>
    <submittedName>
        <fullName evidence="1">DUF429 domain-containing protein</fullName>
    </submittedName>
</protein>
<accession>A0A497EJX2</accession>
<dbReference type="PIRSF" id="PIRSF024051">
    <property type="entry name" value="DUF429"/>
    <property type="match status" value="1"/>
</dbReference>